<dbReference type="FunFam" id="1.10.10.1440:FF:000001">
    <property type="entry name" value="phosphorylated adapter RNA export protein-like"/>
    <property type="match status" value="1"/>
</dbReference>
<evidence type="ECO:0000256" key="4">
    <source>
        <dbReference type="ARBA" id="ARBA00016856"/>
    </source>
</evidence>
<feature type="domain" description="Phosphorylated adapter RNA export protein RNA-binding" evidence="12">
    <location>
        <begin position="284"/>
        <end position="365"/>
    </location>
</feature>
<evidence type="ECO:0000256" key="9">
    <source>
        <dbReference type="ARBA" id="ARBA00023242"/>
    </source>
</evidence>
<evidence type="ECO:0000256" key="7">
    <source>
        <dbReference type="ARBA" id="ARBA00022884"/>
    </source>
</evidence>
<reference evidence="13" key="1">
    <citation type="submission" date="2019-08" db="EMBL/GenBank/DDBJ databases">
        <title>The improved chromosome-level genome for the pearl oyster Pinctada fucata martensii using PacBio sequencing and Hi-C.</title>
        <authorList>
            <person name="Zheng Z."/>
        </authorList>
    </citation>
    <scope>NUCLEOTIDE SEQUENCE</scope>
    <source>
        <strain evidence="13">ZZ-2019</strain>
        <tissue evidence="13">Adductor muscle</tissue>
    </source>
</reference>
<dbReference type="GO" id="GO:0005737">
    <property type="term" value="C:cytoplasm"/>
    <property type="evidence" value="ECO:0007669"/>
    <property type="project" value="UniProtKB-SubCell"/>
</dbReference>
<evidence type="ECO:0000313" key="14">
    <source>
        <dbReference type="Proteomes" id="UP001186944"/>
    </source>
</evidence>
<proteinExistence type="inferred from homology"/>
<evidence type="ECO:0000256" key="6">
    <source>
        <dbReference type="ARBA" id="ARBA00022490"/>
    </source>
</evidence>
<evidence type="ECO:0000313" key="13">
    <source>
        <dbReference type="EMBL" id="KAK3098647.1"/>
    </source>
</evidence>
<feature type="region of interest" description="Disordered" evidence="11">
    <location>
        <begin position="1"/>
        <end position="104"/>
    </location>
</feature>
<organism evidence="13 14">
    <name type="scientific">Pinctada imbricata</name>
    <name type="common">Atlantic pearl-oyster</name>
    <name type="synonym">Pinctada martensii</name>
    <dbReference type="NCBI Taxonomy" id="66713"/>
    <lineage>
        <taxon>Eukaryota</taxon>
        <taxon>Metazoa</taxon>
        <taxon>Spiralia</taxon>
        <taxon>Lophotrochozoa</taxon>
        <taxon>Mollusca</taxon>
        <taxon>Bivalvia</taxon>
        <taxon>Autobranchia</taxon>
        <taxon>Pteriomorphia</taxon>
        <taxon>Pterioida</taxon>
        <taxon>Pterioidea</taxon>
        <taxon>Pteriidae</taxon>
        <taxon>Pinctada</taxon>
    </lineage>
</organism>
<dbReference type="PANTHER" id="PTHR13135">
    <property type="entry name" value="CYTOSOLIC RESINIFERATOXIN BINDING PROTEIN RBP-26"/>
    <property type="match status" value="1"/>
</dbReference>
<feature type="compositionally biased region" description="Acidic residues" evidence="11">
    <location>
        <begin position="1"/>
        <end position="17"/>
    </location>
</feature>
<dbReference type="InterPro" id="IPR039047">
    <property type="entry name" value="PHAX"/>
</dbReference>
<feature type="compositionally biased region" description="Acidic residues" evidence="11">
    <location>
        <begin position="95"/>
        <end position="104"/>
    </location>
</feature>
<dbReference type="GO" id="GO:0006408">
    <property type="term" value="P:snRNA export from nucleus"/>
    <property type="evidence" value="ECO:0007669"/>
    <property type="project" value="InterPro"/>
</dbReference>
<feature type="compositionally biased region" description="Basic residues" evidence="11">
    <location>
        <begin position="379"/>
        <end position="391"/>
    </location>
</feature>
<dbReference type="Proteomes" id="UP001186944">
    <property type="component" value="Unassembled WGS sequence"/>
</dbReference>
<keyword evidence="6" id="KW-0963">Cytoplasm</keyword>
<evidence type="ECO:0000256" key="1">
    <source>
        <dbReference type="ARBA" id="ARBA00004123"/>
    </source>
</evidence>
<dbReference type="GO" id="GO:0005634">
    <property type="term" value="C:nucleus"/>
    <property type="evidence" value="ECO:0007669"/>
    <property type="project" value="UniProtKB-SubCell"/>
</dbReference>
<dbReference type="EMBL" id="VSWD01000007">
    <property type="protein sequence ID" value="KAK3098647.1"/>
    <property type="molecule type" value="Genomic_DNA"/>
</dbReference>
<protein>
    <recommendedName>
        <fullName evidence="4">Phosphorylated adapter RNA export protein</fullName>
    </recommendedName>
    <alternativeName>
        <fullName evidence="10">RNA U small nuclear RNA export adapter protein</fullName>
    </alternativeName>
</protein>
<name>A0AA88YFY7_PINIB</name>
<feature type="region of interest" description="Disordered" evidence="11">
    <location>
        <begin position="379"/>
        <end position="467"/>
    </location>
</feature>
<dbReference type="InterPro" id="IPR019385">
    <property type="entry name" value="PHAX_RNA-binding_domain"/>
</dbReference>
<dbReference type="Gene3D" id="1.10.10.1440">
    <property type="entry name" value="PHAX RNA-binding domain"/>
    <property type="match status" value="1"/>
</dbReference>
<dbReference type="InterPro" id="IPR038092">
    <property type="entry name" value="PHAX_RNA-binding_sf"/>
</dbReference>
<feature type="compositionally biased region" description="Basic and acidic residues" evidence="11">
    <location>
        <begin position="452"/>
        <end position="467"/>
    </location>
</feature>
<comment type="similarity">
    <text evidence="3">Belongs to the PHAX family.</text>
</comment>
<dbReference type="PANTHER" id="PTHR13135:SF0">
    <property type="entry name" value="PHOSPHORYLATED ADAPTER RNA EXPORT PROTEIN"/>
    <property type="match status" value="1"/>
</dbReference>
<comment type="subcellular location">
    <subcellularLocation>
        <location evidence="2">Cytoplasm</location>
    </subcellularLocation>
    <subcellularLocation>
        <location evidence="1">Nucleus</location>
    </subcellularLocation>
</comment>
<keyword evidence="14" id="KW-1185">Reference proteome</keyword>
<evidence type="ECO:0000256" key="10">
    <source>
        <dbReference type="ARBA" id="ARBA00030834"/>
    </source>
</evidence>
<feature type="compositionally biased region" description="Polar residues" evidence="11">
    <location>
        <begin position="39"/>
        <end position="55"/>
    </location>
</feature>
<evidence type="ECO:0000256" key="5">
    <source>
        <dbReference type="ARBA" id="ARBA00022448"/>
    </source>
</evidence>
<evidence type="ECO:0000256" key="3">
    <source>
        <dbReference type="ARBA" id="ARBA00006094"/>
    </source>
</evidence>
<dbReference type="GO" id="GO:0003723">
    <property type="term" value="F:RNA binding"/>
    <property type="evidence" value="ECO:0007669"/>
    <property type="project" value="UniProtKB-KW"/>
</dbReference>
<accession>A0AA88YFY7</accession>
<keyword evidence="5" id="KW-0813">Transport</keyword>
<sequence length="467" mass="52998">MEQEHEEGEITDSESESEQAPSNKGKDAMSLMSGLETAARSSMSEVESCVSQAVTMANPRVSAAPPATSTQPSSYDSRNSTVFRNVPRHHSSSDESSDSLSDEDTDLWRCKKAKYFSSSKREDSMVTELPDEIKSPPRNNGFSKFVQPSGSVKRKINNVWGSVLTEQCLTENMKSVEVYKNPELVNSDRKVEKYDFTNAYDDDRPDAIDIFPKTTNDPFENVIASDHEGDYLSHRQGTKRKRKAKDRIGRRHVKDILNDYPPVKTLSEISDEPVTVEDSEQDIVSYIAKELFERKVELIAKIVRVVGKEKALEVFEEVLKIEENGGMLTNDGFRRRAPGGVYFTLMKTDKGLTAEQHDEIFAEEERNYKEWCKKAKKERRNKARKMKRMYKKLPQSKLLETGHKNDECSTSNRKGEDDMNSDNSSGEDGGNMDLMDSVNDRQTNKGAMITDIGKEESGADYHRFRTR</sequence>
<keyword evidence="7" id="KW-0694">RNA-binding</keyword>
<keyword evidence="9" id="KW-0539">Nucleus</keyword>
<gene>
    <name evidence="13" type="ORF">FSP39_021569</name>
</gene>
<dbReference type="Pfam" id="PF10258">
    <property type="entry name" value="PHAX_RNA-bd"/>
    <property type="match status" value="1"/>
</dbReference>
<feature type="compositionally biased region" description="Basic and acidic residues" evidence="11">
    <location>
        <begin position="400"/>
        <end position="417"/>
    </location>
</feature>
<comment type="caution">
    <text evidence="13">The sequence shown here is derived from an EMBL/GenBank/DDBJ whole genome shotgun (WGS) entry which is preliminary data.</text>
</comment>
<keyword evidence="8" id="KW-0653">Protein transport</keyword>
<dbReference type="GO" id="GO:0015031">
    <property type="term" value="P:protein transport"/>
    <property type="evidence" value="ECO:0007669"/>
    <property type="project" value="UniProtKB-KW"/>
</dbReference>
<dbReference type="AlphaFoldDB" id="A0AA88YFY7"/>
<evidence type="ECO:0000256" key="11">
    <source>
        <dbReference type="SAM" id="MobiDB-lite"/>
    </source>
</evidence>
<evidence type="ECO:0000259" key="12">
    <source>
        <dbReference type="Pfam" id="PF10258"/>
    </source>
</evidence>
<evidence type="ECO:0000256" key="2">
    <source>
        <dbReference type="ARBA" id="ARBA00004496"/>
    </source>
</evidence>
<feature type="compositionally biased region" description="Polar residues" evidence="11">
    <location>
        <begin position="67"/>
        <end position="83"/>
    </location>
</feature>
<evidence type="ECO:0000256" key="8">
    <source>
        <dbReference type="ARBA" id="ARBA00022927"/>
    </source>
</evidence>